<dbReference type="EMBL" id="BSDI01000032">
    <property type="protein sequence ID" value="GLI00312.1"/>
    <property type="molecule type" value="Genomic_DNA"/>
</dbReference>
<protein>
    <submittedName>
        <fullName evidence="1">Uncharacterized protein</fullName>
    </submittedName>
</protein>
<proteinExistence type="predicted"/>
<keyword evidence="2" id="KW-1185">Reference proteome</keyword>
<evidence type="ECO:0000313" key="1">
    <source>
        <dbReference type="EMBL" id="GLI00312.1"/>
    </source>
</evidence>
<accession>A0ABQ5R354</accession>
<evidence type="ECO:0000313" key="2">
    <source>
        <dbReference type="Proteomes" id="UP001144280"/>
    </source>
</evidence>
<gene>
    <name evidence="1" type="ORF">Pa4123_55880</name>
</gene>
<sequence length="144" mass="14572">MSSTVRWDMAAAELLGSAKVTISTATTTSFDFGTPDDINLAAAANYDPGDRILVVLSASTAGTTDSLTWVIQDAPDSSGSIGTPAAAVTSFVTGALAAGTGDDRTVAAVQIQPGRPWLRLRVTSGGATDTFVCHATVLAVPSNV</sequence>
<comment type="caution">
    <text evidence="1">The sequence shown here is derived from an EMBL/GenBank/DDBJ whole genome shotgun (WGS) entry which is preliminary data.</text>
</comment>
<reference evidence="1" key="1">
    <citation type="submission" date="2022-12" db="EMBL/GenBank/DDBJ databases">
        <title>New Phytohabitans aurantiacus sp. RD004123 nov., an actinomycete isolated from soil.</title>
        <authorList>
            <person name="Triningsih D.W."/>
            <person name="Harunari E."/>
            <person name="Igarashi Y."/>
        </authorList>
    </citation>
    <scope>NUCLEOTIDE SEQUENCE</scope>
    <source>
        <strain evidence="1">RD004123</strain>
    </source>
</reference>
<dbReference type="RefSeq" id="WP_281900536.1">
    <property type="nucleotide sequence ID" value="NZ_BSDI01000032.1"/>
</dbReference>
<dbReference type="Proteomes" id="UP001144280">
    <property type="component" value="Unassembled WGS sequence"/>
</dbReference>
<organism evidence="1 2">
    <name type="scientific">Phytohabitans aurantiacus</name>
    <dbReference type="NCBI Taxonomy" id="3016789"/>
    <lineage>
        <taxon>Bacteria</taxon>
        <taxon>Bacillati</taxon>
        <taxon>Actinomycetota</taxon>
        <taxon>Actinomycetes</taxon>
        <taxon>Micromonosporales</taxon>
        <taxon>Micromonosporaceae</taxon>
    </lineage>
</organism>
<name>A0ABQ5R354_9ACTN</name>